<feature type="signal peptide" evidence="4">
    <location>
        <begin position="1"/>
        <end position="27"/>
    </location>
</feature>
<proteinExistence type="inferred from homology"/>
<evidence type="ECO:0000259" key="6">
    <source>
        <dbReference type="Pfam" id="PF03968"/>
    </source>
</evidence>
<protein>
    <recommendedName>
        <fullName evidence="4">Lipopolysaccharide export system protein LptA</fullName>
    </recommendedName>
</protein>
<dbReference type="HAMAP" id="MF_01914">
    <property type="entry name" value="LPS_assembly_LptA"/>
    <property type="match status" value="1"/>
</dbReference>
<dbReference type="InterPro" id="IPR014340">
    <property type="entry name" value="LptA"/>
</dbReference>
<dbReference type="PANTHER" id="PTHR36504:SF1">
    <property type="entry name" value="LIPOPOLYSACCHARIDE EXPORT SYSTEM PROTEIN LPTA"/>
    <property type="match status" value="1"/>
</dbReference>
<feature type="compositionally biased region" description="Basic and acidic residues" evidence="5">
    <location>
        <begin position="169"/>
        <end position="183"/>
    </location>
</feature>
<dbReference type="InterPro" id="IPR052037">
    <property type="entry name" value="LPS_export_LptA"/>
</dbReference>
<evidence type="ECO:0000313" key="8">
    <source>
        <dbReference type="Proteomes" id="UP001064632"/>
    </source>
</evidence>
<evidence type="ECO:0000256" key="3">
    <source>
        <dbReference type="ARBA" id="ARBA00022764"/>
    </source>
</evidence>
<dbReference type="PANTHER" id="PTHR36504">
    <property type="entry name" value="LIPOPOLYSACCHARIDE EXPORT SYSTEM PROTEIN LPTA"/>
    <property type="match status" value="1"/>
</dbReference>
<comment type="function">
    <text evidence="4">Involved in the assembly of lipopolysaccharide (LPS). Required for the translocation of LPS from the inner membrane to the outer membrane. May form a bridge between the inner membrane and the outer membrane, via interactions with LptC and LptD, thereby facilitating LPS transfer across the periplasm.</text>
</comment>
<accession>A0ABY6BFW3</accession>
<feature type="region of interest" description="Disordered" evidence="5">
    <location>
        <begin position="149"/>
        <end position="183"/>
    </location>
</feature>
<comment type="subunit">
    <text evidence="4">Component of the lipopolysaccharide transport and assembly complex.</text>
</comment>
<feature type="domain" description="Organic solvent tolerance-like N-terminal" evidence="6">
    <location>
        <begin position="38"/>
        <end position="149"/>
    </location>
</feature>
<dbReference type="NCBIfam" id="TIGR03002">
    <property type="entry name" value="outer_YhbN_LptA"/>
    <property type="match status" value="1"/>
</dbReference>
<reference evidence="7" key="1">
    <citation type="submission" date="2022-09" db="EMBL/GenBank/DDBJ databases">
        <title>Tahibacter sp. nov., isolated from a fresh water.</title>
        <authorList>
            <person name="Baek J.H."/>
            <person name="Lee J.K."/>
            <person name="Kim J.M."/>
            <person name="Jeon C.O."/>
        </authorList>
    </citation>
    <scope>NUCLEOTIDE SEQUENCE</scope>
    <source>
        <strain evidence="7">W38</strain>
    </source>
</reference>
<keyword evidence="3 4" id="KW-0574">Periplasm</keyword>
<feature type="chain" id="PRO_5044916188" description="Lipopolysaccharide export system protein LptA" evidence="4">
    <location>
        <begin position="28"/>
        <end position="183"/>
    </location>
</feature>
<name>A0ABY6BFW3_9GAMM</name>
<dbReference type="Gene3D" id="2.60.450.10">
    <property type="entry name" value="Lipopolysaccharide (LPS) transport protein A like domain"/>
    <property type="match status" value="1"/>
</dbReference>
<sequence precursor="true">MYMPRSRARASLSLVAVLALAAPAAFAKKSDQEQPLDVYANHFQADQGKQTTVLSGSVKLTQGTIQGEADKGTVHQDKNNQIQRVVLEGKPARLQQQLDDGGGMMRASAHTIDYAGESATAVLSGDAVVVQEGRGEFRGERIVYNTASGEVTGGSESGSGRVHLKMLPKPKDPAKAADAETKK</sequence>
<gene>
    <name evidence="4 7" type="primary">lptA</name>
    <name evidence="7" type="ORF">N4264_22600</name>
</gene>
<dbReference type="EMBL" id="CP104694">
    <property type="protein sequence ID" value="UXI67496.1"/>
    <property type="molecule type" value="Genomic_DNA"/>
</dbReference>
<organism evidence="7 8">
    <name type="scientific">Tahibacter amnicola</name>
    <dbReference type="NCBI Taxonomy" id="2976241"/>
    <lineage>
        <taxon>Bacteria</taxon>
        <taxon>Pseudomonadati</taxon>
        <taxon>Pseudomonadota</taxon>
        <taxon>Gammaproteobacteria</taxon>
        <taxon>Lysobacterales</taxon>
        <taxon>Rhodanobacteraceae</taxon>
        <taxon>Tahibacter</taxon>
    </lineage>
</organism>
<evidence type="ECO:0000313" key="7">
    <source>
        <dbReference type="EMBL" id="UXI67496.1"/>
    </source>
</evidence>
<evidence type="ECO:0000256" key="1">
    <source>
        <dbReference type="ARBA" id="ARBA00022448"/>
    </source>
</evidence>
<evidence type="ECO:0000256" key="2">
    <source>
        <dbReference type="ARBA" id="ARBA00022729"/>
    </source>
</evidence>
<dbReference type="Pfam" id="PF03968">
    <property type="entry name" value="LptD_N"/>
    <property type="match status" value="1"/>
</dbReference>
<dbReference type="RefSeq" id="WP_261694466.1">
    <property type="nucleotide sequence ID" value="NZ_CP104694.1"/>
</dbReference>
<keyword evidence="2 4" id="KW-0732">Signal</keyword>
<keyword evidence="8" id="KW-1185">Reference proteome</keyword>
<comment type="subcellular location">
    <subcellularLocation>
        <location evidence="4">Periplasm</location>
    </subcellularLocation>
</comment>
<keyword evidence="1 4" id="KW-0813">Transport</keyword>
<evidence type="ECO:0000256" key="4">
    <source>
        <dbReference type="HAMAP-Rule" id="MF_01914"/>
    </source>
</evidence>
<dbReference type="InterPro" id="IPR005653">
    <property type="entry name" value="OstA-like_N"/>
</dbReference>
<dbReference type="Proteomes" id="UP001064632">
    <property type="component" value="Chromosome"/>
</dbReference>
<comment type="similarity">
    <text evidence="4">Belongs to the LptA family.</text>
</comment>
<evidence type="ECO:0000256" key="5">
    <source>
        <dbReference type="SAM" id="MobiDB-lite"/>
    </source>
</evidence>